<gene>
    <name evidence="1" type="ORF">L934_05280</name>
</gene>
<dbReference type="Proteomes" id="UP000015663">
    <property type="component" value="Unassembled WGS sequence"/>
</dbReference>
<sequence>MGGLKMFVGLWDKKIDPSFGYLNAQSHLVFSNKLACVGS</sequence>
<accession>T2SEA9</accession>
<dbReference type="AlphaFoldDB" id="T2SEA9"/>
<reference evidence="1 2" key="1">
    <citation type="journal article" date="2013" name="Genome Announc.">
        <title>Draft Genome Sequences of Helicobacter pylori Strains Isolated from Regions of Low and High Gastric Cancer Risk in Colombia.</title>
        <authorList>
            <person name="Sheh A."/>
            <person name="Piazuelo M.B."/>
            <person name="Wilson K.T."/>
            <person name="Correa P."/>
            <person name="Fox J.G."/>
        </authorList>
    </citation>
    <scope>NUCLEOTIDE SEQUENCE [LARGE SCALE GENOMIC DNA]</scope>
    <source>
        <strain evidence="1 2">PZ5080</strain>
    </source>
</reference>
<evidence type="ECO:0000313" key="2">
    <source>
        <dbReference type="Proteomes" id="UP000015663"/>
    </source>
</evidence>
<dbReference type="PATRIC" id="fig|1337394.3.peg.1370"/>
<comment type="caution">
    <text evidence="1">The sequence shown here is derived from an EMBL/GenBank/DDBJ whole genome shotgun (WGS) entry which is preliminary data.</text>
</comment>
<name>T2SEA9_HELPX</name>
<proteinExistence type="predicted"/>
<evidence type="ECO:0000313" key="1">
    <source>
        <dbReference type="EMBL" id="EQD90733.1"/>
    </source>
</evidence>
<dbReference type="EMBL" id="ASYV01000221">
    <property type="protein sequence ID" value="EQD90733.1"/>
    <property type="molecule type" value="Genomic_DNA"/>
</dbReference>
<protein>
    <submittedName>
        <fullName evidence="1">Uncharacterized protein</fullName>
    </submittedName>
</protein>
<organism evidence="1 2">
    <name type="scientific">Helicobacter pylori PZ5080</name>
    <dbReference type="NCBI Taxonomy" id="1337394"/>
    <lineage>
        <taxon>Bacteria</taxon>
        <taxon>Pseudomonadati</taxon>
        <taxon>Campylobacterota</taxon>
        <taxon>Epsilonproteobacteria</taxon>
        <taxon>Campylobacterales</taxon>
        <taxon>Helicobacteraceae</taxon>
        <taxon>Helicobacter</taxon>
    </lineage>
</organism>